<evidence type="ECO:0008006" key="3">
    <source>
        <dbReference type="Google" id="ProtNLM"/>
    </source>
</evidence>
<reference evidence="1" key="1">
    <citation type="submission" date="2023-11" db="EMBL/GenBank/DDBJ databases">
        <title>The genome sequences of three competitors of mushroom-forming fungi.</title>
        <authorList>
            <person name="Beijen E."/>
            <person name="Ohm R.A."/>
        </authorList>
    </citation>
    <scope>NUCLEOTIDE SEQUENCE</scope>
    <source>
        <strain evidence="1">CBS 100526</strain>
    </source>
</reference>
<dbReference type="Gene3D" id="3.90.226.10">
    <property type="entry name" value="2-enoyl-CoA Hydratase, Chain A, domain 1"/>
    <property type="match status" value="2"/>
</dbReference>
<protein>
    <recommendedName>
        <fullName evidence="3">Enoyl-CoA hydratase</fullName>
    </recommendedName>
</protein>
<dbReference type="EMBL" id="JAWRVG010000037">
    <property type="protein sequence ID" value="KAK4066992.1"/>
    <property type="molecule type" value="Genomic_DNA"/>
</dbReference>
<dbReference type="PANTHER" id="PTHR43459">
    <property type="entry name" value="ENOYL-COA HYDRATASE"/>
    <property type="match status" value="1"/>
</dbReference>
<name>A0AAE1I8Z6_9HYPO</name>
<dbReference type="InterPro" id="IPR001753">
    <property type="entry name" value="Enoyl-CoA_hydra/iso"/>
</dbReference>
<keyword evidence="2" id="KW-1185">Reference proteome</keyword>
<dbReference type="Pfam" id="PF00378">
    <property type="entry name" value="ECH_1"/>
    <property type="match status" value="1"/>
</dbReference>
<dbReference type="SUPFAM" id="SSF52096">
    <property type="entry name" value="ClpP/crotonase"/>
    <property type="match status" value="1"/>
</dbReference>
<evidence type="ECO:0000313" key="2">
    <source>
        <dbReference type="Proteomes" id="UP001273209"/>
    </source>
</evidence>
<dbReference type="Proteomes" id="UP001273209">
    <property type="component" value="Unassembled WGS sequence"/>
</dbReference>
<accession>A0AAE1I8Z6</accession>
<dbReference type="CDD" id="cd06558">
    <property type="entry name" value="crotonase-like"/>
    <property type="match status" value="1"/>
</dbReference>
<comment type="caution">
    <text evidence="1">The sequence shown here is derived from an EMBL/GenBank/DDBJ whole genome shotgun (WGS) entry which is preliminary data.</text>
</comment>
<dbReference type="PANTHER" id="PTHR43459:SF1">
    <property type="entry name" value="EG:BACN32G11.4 PROTEIN"/>
    <property type="match status" value="1"/>
</dbReference>
<proteinExistence type="predicted"/>
<sequence length="228" mass="25274">MSSTEAIIVNKITPAYWCATFNNGTLNLFGPEGHIALKKLIKDLESDKSVRVIVFDSSSPDFSSACDLRFASRERAVFCQPEVGAGIIPGGGAFELLPRRVGRARALEILLSSDDYDATTAELYGWIDRAVLDAEFDDFVDKFARRIASFDAQLLIETKRVVDSRWGMPSQVDFAAGMALFGESTKWPSAARMKALFDKGLQSDEEVERNLGAVLETVTERDLSKYRE</sequence>
<dbReference type="GeneID" id="87922693"/>
<organism evidence="1 2">
    <name type="scientific">Trichoderma aggressivum f. europaeum</name>
    <dbReference type="NCBI Taxonomy" id="173218"/>
    <lineage>
        <taxon>Eukaryota</taxon>
        <taxon>Fungi</taxon>
        <taxon>Dikarya</taxon>
        <taxon>Ascomycota</taxon>
        <taxon>Pezizomycotina</taxon>
        <taxon>Sordariomycetes</taxon>
        <taxon>Hypocreomycetidae</taxon>
        <taxon>Hypocreales</taxon>
        <taxon>Hypocreaceae</taxon>
        <taxon>Trichoderma</taxon>
    </lineage>
</organism>
<dbReference type="InterPro" id="IPR029045">
    <property type="entry name" value="ClpP/crotonase-like_dom_sf"/>
</dbReference>
<evidence type="ECO:0000313" key="1">
    <source>
        <dbReference type="EMBL" id="KAK4066992.1"/>
    </source>
</evidence>
<dbReference type="AlphaFoldDB" id="A0AAE1I8Z6"/>
<gene>
    <name evidence="1" type="ORF">Triagg1_7992</name>
</gene>
<dbReference type="RefSeq" id="XP_062753072.1">
    <property type="nucleotide sequence ID" value="XM_062902788.1"/>
</dbReference>